<dbReference type="AlphaFoldDB" id="A0A6G9HNB8"/>
<geneLocation type="plasmid" evidence="1">
    <name>pK232_KPC</name>
</geneLocation>
<proteinExistence type="predicted"/>
<accession>A0A6G9HNB8</accession>
<evidence type="ECO:0000313" key="1">
    <source>
        <dbReference type="EMBL" id="QIQ11965.1"/>
    </source>
</evidence>
<dbReference type="EMBL" id="MK312247">
    <property type="protein sequence ID" value="QIQ11965.1"/>
    <property type="molecule type" value="Genomic_DNA"/>
</dbReference>
<organism evidence="1">
    <name type="scientific">Klebsiella pneumoniae</name>
    <dbReference type="NCBI Taxonomy" id="573"/>
    <lineage>
        <taxon>Bacteria</taxon>
        <taxon>Pseudomonadati</taxon>
        <taxon>Pseudomonadota</taxon>
        <taxon>Gammaproteobacteria</taxon>
        <taxon>Enterobacterales</taxon>
        <taxon>Enterobacteriaceae</taxon>
        <taxon>Klebsiella/Raoultella group</taxon>
        <taxon>Klebsiella</taxon>
        <taxon>Klebsiella pneumoniae complex</taxon>
    </lineage>
</organism>
<protein>
    <submittedName>
        <fullName evidence="1">Uncharacterized protein</fullName>
    </submittedName>
</protein>
<sequence length="105" mass="11859">MGQWRSPGSRVDIRLPCDDLKPPPRHVALAAYRPMMLPSVNRTTWATPKLIYIYRLTGWAVALAVIASPRTCRYDTHDSRTLWITGPIECGDFHPLIINRSPGGF</sequence>
<name>A0A6G9HNB8_KLEPN</name>
<reference evidence="1" key="1">
    <citation type="submission" date="2018-12" db="EMBL/GenBank/DDBJ databases">
        <authorList>
            <person name="Feng Y."/>
        </authorList>
    </citation>
    <scope>NUCLEOTIDE SEQUENCE</scope>
    <source>
        <strain evidence="1">K232</strain>
        <plasmid evidence="1">pK232_KPC</plasmid>
    </source>
</reference>
<keyword evidence="1" id="KW-0614">Plasmid</keyword>